<gene>
    <name evidence="1" type="ORF">OVA965_LOCUS38246</name>
    <name evidence="2" type="ORF">TMI583_LOCUS39412</name>
</gene>
<evidence type="ECO:0000313" key="3">
    <source>
        <dbReference type="Proteomes" id="UP000677228"/>
    </source>
</evidence>
<name>A0A8S2FPM5_9BILA</name>
<dbReference type="Proteomes" id="UP000682733">
    <property type="component" value="Unassembled WGS sequence"/>
</dbReference>
<comment type="caution">
    <text evidence="1">The sequence shown here is derived from an EMBL/GenBank/DDBJ whole genome shotgun (WGS) entry which is preliminary data.</text>
</comment>
<reference evidence="1" key="1">
    <citation type="submission" date="2021-02" db="EMBL/GenBank/DDBJ databases">
        <authorList>
            <person name="Nowell W R."/>
        </authorList>
    </citation>
    <scope>NUCLEOTIDE SEQUENCE</scope>
</reference>
<evidence type="ECO:0000313" key="1">
    <source>
        <dbReference type="EMBL" id="CAF1530820.1"/>
    </source>
</evidence>
<organism evidence="1 3">
    <name type="scientific">Didymodactylos carnosus</name>
    <dbReference type="NCBI Taxonomy" id="1234261"/>
    <lineage>
        <taxon>Eukaryota</taxon>
        <taxon>Metazoa</taxon>
        <taxon>Spiralia</taxon>
        <taxon>Gnathifera</taxon>
        <taxon>Rotifera</taxon>
        <taxon>Eurotatoria</taxon>
        <taxon>Bdelloidea</taxon>
        <taxon>Philodinida</taxon>
        <taxon>Philodinidae</taxon>
        <taxon>Didymodactylos</taxon>
    </lineage>
</organism>
<accession>A0A8S2FPM5</accession>
<evidence type="ECO:0000313" key="2">
    <source>
        <dbReference type="EMBL" id="CAF4317750.1"/>
    </source>
</evidence>
<dbReference type="EMBL" id="CAJNOK010037430">
    <property type="protein sequence ID" value="CAF1530820.1"/>
    <property type="molecule type" value="Genomic_DNA"/>
</dbReference>
<dbReference type="Proteomes" id="UP000677228">
    <property type="component" value="Unassembled WGS sequence"/>
</dbReference>
<dbReference type="AlphaFoldDB" id="A0A8S2FPM5"/>
<dbReference type="EMBL" id="CAJOBA010059662">
    <property type="protein sequence ID" value="CAF4317750.1"/>
    <property type="molecule type" value="Genomic_DNA"/>
</dbReference>
<proteinExistence type="predicted"/>
<sequence>MSDSEMKTDPKRYDKCCLFDTFHNCGPTSQSQQRKKLDWPDDCIDFGTLSTTDVTRYLLSLGMISQSPNQMIMSEKQLIMNRIAPYVSITRNSFVICPLHRYTYGVYWKKDERCGHPNHPPSQPRP</sequence>
<protein>
    <submittedName>
        <fullName evidence="1">Uncharacterized protein</fullName>
    </submittedName>
</protein>
<feature type="non-terminal residue" evidence="1">
    <location>
        <position position="1"/>
    </location>
</feature>